<accession>A0A6S7HIK3</accession>
<reference evidence="1" key="1">
    <citation type="submission" date="2020-04" db="EMBL/GenBank/DDBJ databases">
        <authorList>
            <person name="Alioto T."/>
            <person name="Alioto T."/>
            <person name="Gomez Garrido J."/>
        </authorList>
    </citation>
    <scope>NUCLEOTIDE SEQUENCE</scope>
    <source>
        <strain evidence="1">A484AB</strain>
    </source>
</reference>
<proteinExistence type="predicted"/>
<keyword evidence="2" id="KW-1185">Reference proteome</keyword>
<organism evidence="1 2">
    <name type="scientific">Paramuricea clavata</name>
    <name type="common">Red gorgonian</name>
    <name type="synonym">Violescent sea-whip</name>
    <dbReference type="NCBI Taxonomy" id="317549"/>
    <lineage>
        <taxon>Eukaryota</taxon>
        <taxon>Metazoa</taxon>
        <taxon>Cnidaria</taxon>
        <taxon>Anthozoa</taxon>
        <taxon>Octocorallia</taxon>
        <taxon>Malacalcyonacea</taxon>
        <taxon>Plexauridae</taxon>
        <taxon>Paramuricea</taxon>
    </lineage>
</organism>
<protein>
    <submittedName>
        <fullName evidence="1">Uncharacterized protein</fullName>
    </submittedName>
</protein>
<dbReference type="Proteomes" id="UP001152795">
    <property type="component" value="Unassembled WGS sequence"/>
</dbReference>
<evidence type="ECO:0000313" key="1">
    <source>
        <dbReference type="EMBL" id="CAB4004426.1"/>
    </source>
</evidence>
<evidence type="ECO:0000313" key="2">
    <source>
        <dbReference type="Proteomes" id="UP001152795"/>
    </source>
</evidence>
<name>A0A6S7HIK3_PARCT</name>
<sequence>MDGDEEIDTLVDPSKPYFSEDPGYLFFNLSNVHQAFQEGHNCIMRFEGAARDDEGGKIPSGRFTEEARASMDEKRIASSKRKASLVEKRKRIAQRQAKLVRELETRDDEGGPFYSSDAFSEGRCRD</sequence>
<dbReference type="EMBL" id="CACRXK020004903">
    <property type="protein sequence ID" value="CAB4004426.1"/>
    <property type="molecule type" value="Genomic_DNA"/>
</dbReference>
<comment type="caution">
    <text evidence="1">The sequence shown here is derived from an EMBL/GenBank/DDBJ whole genome shotgun (WGS) entry which is preliminary data.</text>
</comment>
<gene>
    <name evidence="1" type="ORF">PACLA_8A007927</name>
</gene>
<dbReference type="AlphaFoldDB" id="A0A6S7HIK3"/>